<evidence type="ECO:0000313" key="1">
    <source>
        <dbReference type="EMBL" id="KRY41411.1"/>
    </source>
</evidence>
<accession>A0A0V1BYB2</accession>
<keyword evidence="2" id="KW-1185">Reference proteome</keyword>
<comment type="caution">
    <text evidence="1">The sequence shown here is derived from an EMBL/GenBank/DDBJ whole genome shotgun (WGS) entry which is preliminary data.</text>
</comment>
<dbReference type="EMBL" id="JYDH01000008">
    <property type="protein sequence ID" value="KRY41411.1"/>
    <property type="molecule type" value="Genomic_DNA"/>
</dbReference>
<protein>
    <submittedName>
        <fullName evidence="1">Uncharacterized protein</fullName>
    </submittedName>
</protein>
<proteinExistence type="predicted"/>
<sequence>MGIDFLMNTSLIVLHVKHESPEEHLEFIFIIRSTNHVNKKCLSISLKMISQSLDIEASSETITKSMINCICIYQDIYLMSLHSRQAGGNI</sequence>
<dbReference type="InParanoid" id="A0A0V1BYB2"/>
<evidence type="ECO:0000313" key="2">
    <source>
        <dbReference type="Proteomes" id="UP000054776"/>
    </source>
</evidence>
<dbReference type="Proteomes" id="UP000054776">
    <property type="component" value="Unassembled WGS sequence"/>
</dbReference>
<gene>
    <name evidence="1" type="ORF">T01_14704</name>
</gene>
<name>A0A0V1BYB2_TRISP</name>
<dbReference type="AlphaFoldDB" id="A0A0V1BYB2"/>
<organism evidence="1 2">
    <name type="scientific">Trichinella spiralis</name>
    <name type="common">Trichina worm</name>
    <dbReference type="NCBI Taxonomy" id="6334"/>
    <lineage>
        <taxon>Eukaryota</taxon>
        <taxon>Metazoa</taxon>
        <taxon>Ecdysozoa</taxon>
        <taxon>Nematoda</taxon>
        <taxon>Enoplea</taxon>
        <taxon>Dorylaimia</taxon>
        <taxon>Trichinellida</taxon>
        <taxon>Trichinellidae</taxon>
        <taxon>Trichinella</taxon>
    </lineage>
</organism>
<reference evidence="1 2" key="1">
    <citation type="submission" date="2015-01" db="EMBL/GenBank/DDBJ databases">
        <title>Evolution of Trichinella species and genotypes.</title>
        <authorList>
            <person name="Korhonen P.K."/>
            <person name="Edoardo P."/>
            <person name="Giuseppe L.R."/>
            <person name="Gasser R.B."/>
        </authorList>
    </citation>
    <scope>NUCLEOTIDE SEQUENCE [LARGE SCALE GENOMIC DNA]</scope>
    <source>
        <strain evidence="1">ISS3</strain>
    </source>
</reference>